<dbReference type="Pfam" id="PF14322">
    <property type="entry name" value="SusD-like_3"/>
    <property type="match status" value="1"/>
</dbReference>
<dbReference type="Pfam" id="PF07980">
    <property type="entry name" value="SusD_RagB"/>
    <property type="match status" value="1"/>
</dbReference>
<evidence type="ECO:0000256" key="4">
    <source>
        <dbReference type="ARBA" id="ARBA00023136"/>
    </source>
</evidence>
<dbReference type="InterPro" id="IPR012944">
    <property type="entry name" value="SusD_RagB_dom"/>
</dbReference>
<evidence type="ECO:0000256" key="3">
    <source>
        <dbReference type="ARBA" id="ARBA00022729"/>
    </source>
</evidence>
<feature type="chain" id="PRO_5045623942" evidence="6">
    <location>
        <begin position="18"/>
        <end position="473"/>
    </location>
</feature>
<dbReference type="Gene3D" id="1.25.40.390">
    <property type="match status" value="1"/>
</dbReference>
<reference evidence="9 10" key="1">
    <citation type="submission" date="2023-11" db="EMBL/GenBank/DDBJ databases">
        <title>Analysis of the Genomes of Mucilaginibacter gossypii cycad 4 and M. sabulilitoris SNA2: microbes with the potential for plant growth promotion.</title>
        <authorList>
            <person name="Hirsch A.M."/>
            <person name="Humm E."/>
            <person name="Rubbi M."/>
            <person name="Del Vecchio G."/>
            <person name="Ha S.M."/>
            <person name="Pellegrini M."/>
            <person name="Gunsalus R.P."/>
        </authorList>
    </citation>
    <scope>NUCLEOTIDE SEQUENCE [LARGE SCALE GENOMIC DNA]</scope>
    <source>
        <strain evidence="9 10">SNA2</strain>
    </source>
</reference>
<dbReference type="InterPro" id="IPR033985">
    <property type="entry name" value="SusD-like_N"/>
</dbReference>
<protein>
    <submittedName>
        <fullName evidence="9">RagB/SusD family nutrient uptake outer membrane protein</fullName>
    </submittedName>
</protein>
<comment type="subcellular location">
    <subcellularLocation>
        <location evidence="1">Cell outer membrane</location>
    </subcellularLocation>
</comment>
<keyword evidence="10" id="KW-1185">Reference proteome</keyword>
<keyword evidence="3 6" id="KW-0732">Signal</keyword>
<evidence type="ECO:0000256" key="2">
    <source>
        <dbReference type="ARBA" id="ARBA00006275"/>
    </source>
</evidence>
<feature type="domain" description="SusD-like N-terminal" evidence="8">
    <location>
        <begin position="24"/>
        <end position="223"/>
    </location>
</feature>
<dbReference type="PROSITE" id="PS51257">
    <property type="entry name" value="PROKAR_LIPOPROTEIN"/>
    <property type="match status" value="1"/>
</dbReference>
<dbReference type="Proteomes" id="UP001324380">
    <property type="component" value="Chromosome"/>
</dbReference>
<dbReference type="CDD" id="cd08977">
    <property type="entry name" value="SusD"/>
    <property type="match status" value="1"/>
</dbReference>
<evidence type="ECO:0000313" key="10">
    <source>
        <dbReference type="Proteomes" id="UP001324380"/>
    </source>
</evidence>
<evidence type="ECO:0000259" key="8">
    <source>
        <dbReference type="Pfam" id="PF14322"/>
    </source>
</evidence>
<dbReference type="SUPFAM" id="SSF48452">
    <property type="entry name" value="TPR-like"/>
    <property type="match status" value="1"/>
</dbReference>
<evidence type="ECO:0000313" key="9">
    <source>
        <dbReference type="EMBL" id="WPU94092.1"/>
    </source>
</evidence>
<dbReference type="InterPro" id="IPR011990">
    <property type="entry name" value="TPR-like_helical_dom_sf"/>
</dbReference>
<comment type="similarity">
    <text evidence="2">Belongs to the SusD family.</text>
</comment>
<dbReference type="RefSeq" id="WP_321563218.1">
    <property type="nucleotide sequence ID" value="NZ_CP139558.1"/>
</dbReference>
<dbReference type="EMBL" id="CP139558">
    <property type="protein sequence ID" value="WPU94092.1"/>
    <property type="molecule type" value="Genomic_DNA"/>
</dbReference>
<evidence type="ECO:0000256" key="6">
    <source>
        <dbReference type="SAM" id="SignalP"/>
    </source>
</evidence>
<accession>A0ABZ0TMD3</accession>
<sequence length="473" mass="52253">MRNIKRILAITFICVMACSCKKSFLELSPVSNANANNFYKTKADFEVAINSAYATLYVIYAPEEAVSYTEIMSDEGTLYAVAGAQADKWAIRDYTTTASNTLVYQYWQDYYKALFNINNVLDKIQTASLDAAYTNRVKGEMMFLRGLYYYNLVQLFGGVPLVTKVISADESYGILRSPVADVYNQIVADLKFAVDNLPLANAVPAVGRASKGAAETVLGKVYLSLGNKTAATQVLQDVYNSGQYSLLPQYTSLFGANVKNTKESVFEIQYLGGSASNPYSPYWTAFAPVTNGVITKYGGGINQVTDDLYNEYEANDPRRDASVETGYTDAKGNFVKIKFPKKWEDRTAPTSGTQELSNNNFMVLRYADVLLLLSEATGDATYLNQVRARVGLPAFGTAGYPSAQYPTIALAIEHERKVELALEFHRFFDLKRTGRAVAVLTGKGKAVTEQRLVLPIPQYVITQNSKITQNPGY</sequence>
<evidence type="ECO:0000256" key="1">
    <source>
        <dbReference type="ARBA" id="ARBA00004442"/>
    </source>
</evidence>
<evidence type="ECO:0000259" key="7">
    <source>
        <dbReference type="Pfam" id="PF07980"/>
    </source>
</evidence>
<gene>
    <name evidence="9" type="ORF">SNE25_00955</name>
</gene>
<feature type="domain" description="RagB/SusD" evidence="7">
    <location>
        <begin position="339"/>
        <end position="473"/>
    </location>
</feature>
<proteinExistence type="inferred from homology"/>
<name>A0ABZ0TMD3_9SPHI</name>
<keyword evidence="5" id="KW-0998">Cell outer membrane</keyword>
<evidence type="ECO:0000256" key="5">
    <source>
        <dbReference type="ARBA" id="ARBA00023237"/>
    </source>
</evidence>
<keyword evidence="4" id="KW-0472">Membrane</keyword>
<organism evidence="9 10">
    <name type="scientific">Mucilaginibacter sabulilitoris</name>
    <dbReference type="NCBI Taxonomy" id="1173583"/>
    <lineage>
        <taxon>Bacteria</taxon>
        <taxon>Pseudomonadati</taxon>
        <taxon>Bacteroidota</taxon>
        <taxon>Sphingobacteriia</taxon>
        <taxon>Sphingobacteriales</taxon>
        <taxon>Sphingobacteriaceae</taxon>
        <taxon>Mucilaginibacter</taxon>
    </lineage>
</organism>
<feature type="signal peptide" evidence="6">
    <location>
        <begin position="1"/>
        <end position="17"/>
    </location>
</feature>